<protein>
    <submittedName>
        <fullName evidence="3">Uncharacterized protein</fullName>
    </submittedName>
</protein>
<sequence length="248" mass="28891">MRLISFVAISFLAITVSAKPPRSPWQFSQDEVEAEIERLKAEYKKEEESFFPMDDDVKIKRQTAIVLIDGVNSIAAKLKQTDLNSYTKSELENEYRAAKAEWDRFSKRCNKQLPRYKKARKKYNNAKAELHLLMKNHKLIVKHNSDYGIQTGPSLDSFYNLGFLNDQIDGILKRIERVLAELERIKDATGVSKGDLRAQRDEVRDKIRFYKTQRDIAVKILQDYKQRQSIGARVRKFINSHLPNAQIK</sequence>
<dbReference type="EMBL" id="JAFCIX010000116">
    <property type="protein sequence ID" value="KAH6598065.1"/>
    <property type="molecule type" value="Genomic_DNA"/>
</dbReference>
<gene>
    <name evidence="3" type="ORF">BASA50_003948</name>
</gene>
<feature type="signal peptide" evidence="2">
    <location>
        <begin position="1"/>
        <end position="18"/>
    </location>
</feature>
<reference evidence="3 4" key="1">
    <citation type="submission" date="2021-02" db="EMBL/GenBank/DDBJ databases">
        <title>Variation within the Batrachochytrium salamandrivorans European outbreak.</title>
        <authorList>
            <person name="Kelly M."/>
            <person name="Pasmans F."/>
            <person name="Shea T.P."/>
            <person name="Munoz J.F."/>
            <person name="Carranza S."/>
            <person name="Cuomo C.A."/>
            <person name="Martel A."/>
        </authorList>
    </citation>
    <scope>NUCLEOTIDE SEQUENCE [LARGE SCALE GENOMIC DNA]</scope>
    <source>
        <strain evidence="3 4">AMFP18/2</strain>
    </source>
</reference>
<evidence type="ECO:0000313" key="4">
    <source>
        <dbReference type="Proteomes" id="UP001648503"/>
    </source>
</evidence>
<accession>A0ABQ8FGS9</accession>
<keyword evidence="2" id="KW-0732">Signal</keyword>
<evidence type="ECO:0000256" key="1">
    <source>
        <dbReference type="SAM" id="Coils"/>
    </source>
</evidence>
<feature type="coiled-coil region" evidence="1">
    <location>
        <begin position="88"/>
        <end position="136"/>
    </location>
</feature>
<evidence type="ECO:0000256" key="2">
    <source>
        <dbReference type="SAM" id="SignalP"/>
    </source>
</evidence>
<feature type="chain" id="PRO_5046653983" evidence="2">
    <location>
        <begin position="19"/>
        <end position="248"/>
    </location>
</feature>
<name>A0ABQ8FGS9_9FUNG</name>
<organism evidence="3 4">
    <name type="scientific">Batrachochytrium salamandrivorans</name>
    <dbReference type="NCBI Taxonomy" id="1357716"/>
    <lineage>
        <taxon>Eukaryota</taxon>
        <taxon>Fungi</taxon>
        <taxon>Fungi incertae sedis</taxon>
        <taxon>Chytridiomycota</taxon>
        <taxon>Chytridiomycota incertae sedis</taxon>
        <taxon>Chytridiomycetes</taxon>
        <taxon>Rhizophydiales</taxon>
        <taxon>Rhizophydiales incertae sedis</taxon>
        <taxon>Batrachochytrium</taxon>
    </lineage>
</organism>
<evidence type="ECO:0000313" key="3">
    <source>
        <dbReference type="EMBL" id="KAH6598065.1"/>
    </source>
</evidence>
<comment type="caution">
    <text evidence="3">The sequence shown here is derived from an EMBL/GenBank/DDBJ whole genome shotgun (WGS) entry which is preliminary data.</text>
</comment>
<dbReference type="Proteomes" id="UP001648503">
    <property type="component" value="Unassembled WGS sequence"/>
</dbReference>
<keyword evidence="1" id="KW-0175">Coiled coil</keyword>
<proteinExistence type="predicted"/>
<keyword evidence="4" id="KW-1185">Reference proteome</keyword>